<evidence type="ECO:0000313" key="3">
    <source>
        <dbReference type="Proteomes" id="UP000479710"/>
    </source>
</evidence>
<sequence>MAYSGTRLAPACLAVCLLVLLLRCSWCEGRKLLPVAEEERGGEEVMHFEGGLKLRDKTISFAENSEKNKGSLVSGNKL</sequence>
<accession>A0A6G1EIK1</accession>
<keyword evidence="3" id="KW-1185">Reference proteome</keyword>
<feature type="chain" id="PRO_5026294980" evidence="1">
    <location>
        <begin position="30"/>
        <end position="78"/>
    </location>
</feature>
<dbReference type="AlphaFoldDB" id="A0A6G1EIK1"/>
<reference evidence="2 3" key="1">
    <citation type="submission" date="2019-11" db="EMBL/GenBank/DDBJ databases">
        <title>Whole genome sequence of Oryza granulata.</title>
        <authorList>
            <person name="Li W."/>
        </authorList>
    </citation>
    <scope>NUCLEOTIDE SEQUENCE [LARGE SCALE GENOMIC DNA]</scope>
    <source>
        <strain evidence="3">cv. Menghai</strain>
        <tissue evidence="2">Leaf</tissue>
    </source>
</reference>
<dbReference type="Proteomes" id="UP000479710">
    <property type="component" value="Unassembled WGS sequence"/>
</dbReference>
<evidence type="ECO:0000313" key="2">
    <source>
        <dbReference type="EMBL" id="KAF0924244.1"/>
    </source>
</evidence>
<gene>
    <name evidence="2" type="ORF">E2562_009952</name>
</gene>
<feature type="signal peptide" evidence="1">
    <location>
        <begin position="1"/>
        <end position="29"/>
    </location>
</feature>
<dbReference type="OrthoDB" id="10533445at2759"/>
<organism evidence="2 3">
    <name type="scientific">Oryza meyeriana var. granulata</name>
    <dbReference type="NCBI Taxonomy" id="110450"/>
    <lineage>
        <taxon>Eukaryota</taxon>
        <taxon>Viridiplantae</taxon>
        <taxon>Streptophyta</taxon>
        <taxon>Embryophyta</taxon>
        <taxon>Tracheophyta</taxon>
        <taxon>Spermatophyta</taxon>
        <taxon>Magnoliopsida</taxon>
        <taxon>Liliopsida</taxon>
        <taxon>Poales</taxon>
        <taxon>Poaceae</taxon>
        <taxon>BOP clade</taxon>
        <taxon>Oryzoideae</taxon>
        <taxon>Oryzeae</taxon>
        <taxon>Oryzinae</taxon>
        <taxon>Oryza</taxon>
        <taxon>Oryza meyeriana</taxon>
    </lineage>
</organism>
<comment type="caution">
    <text evidence="2">The sequence shown here is derived from an EMBL/GenBank/DDBJ whole genome shotgun (WGS) entry which is preliminary data.</text>
</comment>
<proteinExistence type="predicted"/>
<evidence type="ECO:0000256" key="1">
    <source>
        <dbReference type="SAM" id="SignalP"/>
    </source>
</evidence>
<keyword evidence="1" id="KW-0732">Signal</keyword>
<dbReference type="EMBL" id="SPHZ02000003">
    <property type="protein sequence ID" value="KAF0924244.1"/>
    <property type="molecule type" value="Genomic_DNA"/>
</dbReference>
<protein>
    <submittedName>
        <fullName evidence="2">Uncharacterized protein</fullName>
    </submittedName>
</protein>
<name>A0A6G1EIK1_9ORYZ</name>